<sequence>MKYKTSILLIVGILVASLLGACAPDRQLGYQAVLTGPSGVPVANGNYTVLVKFWKSATSTNSGDLVYQDQQTVTVTNGILNIAIPDTTSEAGALDPAQFAQPLWVEFTINGQTLSPRQKLLGTPYAFTLVGGSIVSLISGQETPLVSNYPERGALTIANSYASDASGSPGATGLVVGILDNSDSEAIRVCAGGTSCTNTYLIFRVRGNGNVSADGTITGGGADYAELVRYDGNTDETEPGDVLIISPTSDRAVIKSTEANDKRLAGVYSTKPGFLGGGSADDDPQGYIPVAMMGIVPVKVSAINGPIQRGDLLTTSSIPGYAMKATDPQPGAILGKAMGELLEGEGVIEVYLLPH</sequence>
<evidence type="ECO:0008006" key="3">
    <source>
        <dbReference type="Google" id="ProtNLM"/>
    </source>
</evidence>
<keyword evidence="1" id="KW-0732">Signal</keyword>
<dbReference type="PROSITE" id="PS51257">
    <property type="entry name" value="PROKAR_LIPOPROTEIN"/>
    <property type="match status" value="1"/>
</dbReference>
<proteinExistence type="predicted"/>
<protein>
    <recommendedName>
        <fullName evidence="3">SbsA Ig-like domain-containing protein</fullName>
    </recommendedName>
</protein>
<accession>A0A7C4Q222</accession>
<evidence type="ECO:0000313" key="2">
    <source>
        <dbReference type="EMBL" id="HGS86430.1"/>
    </source>
</evidence>
<feature type="chain" id="PRO_5027662741" description="SbsA Ig-like domain-containing protein" evidence="1">
    <location>
        <begin position="24"/>
        <end position="355"/>
    </location>
</feature>
<dbReference type="AlphaFoldDB" id="A0A7C4Q222"/>
<gene>
    <name evidence="2" type="ORF">ENT17_02310</name>
</gene>
<feature type="signal peptide" evidence="1">
    <location>
        <begin position="1"/>
        <end position="23"/>
    </location>
</feature>
<name>A0A7C4Q222_9CHLR</name>
<organism evidence="2">
    <name type="scientific">Bellilinea caldifistulae</name>
    <dbReference type="NCBI Taxonomy" id="360411"/>
    <lineage>
        <taxon>Bacteria</taxon>
        <taxon>Bacillati</taxon>
        <taxon>Chloroflexota</taxon>
        <taxon>Anaerolineae</taxon>
        <taxon>Anaerolineales</taxon>
        <taxon>Anaerolineaceae</taxon>
        <taxon>Bellilinea</taxon>
    </lineage>
</organism>
<evidence type="ECO:0000256" key="1">
    <source>
        <dbReference type="SAM" id="SignalP"/>
    </source>
</evidence>
<reference evidence="2" key="1">
    <citation type="journal article" date="2020" name="mSystems">
        <title>Genome- and Community-Level Interaction Insights into Carbon Utilization and Element Cycling Functions of Hydrothermarchaeota in Hydrothermal Sediment.</title>
        <authorList>
            <person name="Zhou Z."/>
            <person name="Liu Y."/>
            <person name="Xu W."/>
            <person name="Pan J."/>
            <person name="Luo Z.H."/>
            <person name="Li M."/>
        </authorList>
    </citation>
    <scope>NUCLEOTIDE SEQUENCE [LARGE SCALE GENOMIC DNA]</scope>
    <source>
        <strain evidence="2">SpSt-556</strain>
    </source>
</reference>
<dbReference type="EMBL" id="DSXR01000031">
    <property type="protein sequence ID" value="HGS86430.1"/>
    <property type="molecule type" value="Genomic_DNA"/>
</dbReference>
<comment type="caution">
    <text evidence="2">The sequence shown here is derived from an EMBL/GenBank/DDBJ whole genome shotgun (WGS) entry which is preliminary data.</text>
</comment>
<dbReference type="Gene3D" id="2.40.300.10">
    <property type="entry name" value="Head decoration protein D"/>
    <property type="match status" value="1"/>
</dbReference>